<evidence type="ECO:0000256" key="2">
    <source>
        <dbReference type="SAM" id="Phobius"/>
    </source>
</evidence>
<comment type="caution">
    <text evidence="3">The sequence shown here is derived from an EMBL/GenBank/DDBJ whole genome shotgun (WGS) entry which is preliminary data.</text>
</comment>
<reference evidence="3 4" key="1">
    <citation type="submission" date="2019-03" db="EMBL/GenBank/DDBJ databases">
        <title>First draft genome of Liparis tanakae, snailfish: a comprehensive survey of snailfish specific genes.</title>
        <authorList>
            <person name="Kim W."/>
            <person name="Song I."/>
            <person name="Jeong J.-H."/>
            <person name="Kim D."/>
            <person name="Kim S."/>
            <person name="Ryu S."/>
            <person name="Song J.Y."/>
            <person name="Lee S.K."/>
        </authorList>
    </citation>
    <scope>NUCLEOTIDE SEQUENCE [LARGE SCALE GENOMIC DNA]</scope>
    <source>
        <tissue evidence="3">Muscle</tissue>
    </source>
</reference>
<dbReference type="AlphaFoldDB" id="A0A4Z2FIK8"/>
<name>A0A4Z2FIK8_9TELE</name>
<keyword evidence="4" id="KW-1185">Reference proteome</keyword>
<dbReference type="Proteomes" id="UP000314294">
    <property type="component" value="Unassembled WGS sequence"/>
</dbReference>
<accession>A0A4Z2FIK8</accession>
<evidence type="ECO:0000313" key="4">
    <source>
        <dbReference type="Proteomes" id="UP000314294"/>
    </source>
</evidence>
<protein>
    <submittedName>
        <fullName evidence="3">Uncharacterized protein</fullName>
    </submittedName>
</protein>
<sequence length="246" mass="27205">MTTQLRIHRSRAGSAETPRIIQPVPGHERVRSTESVPGRAASFTDKTLKPAPVPPCVNRLTKSGGAERRTGTTGHLDRAQRRESNRCPLQKQLHVFSSSADLYFCVFLLFFPFFIQTAWRGAFTVRSGGGGWCSVQRERARLLSTRSDFIGVSQETIRASIGKQTVDNFLLSRLKPPYSSLPSSEESLPVRMIPPTPPDLNDPVTFPLERLNPQNGPDEDLGGLGDEDPPGLHPWTMRLEICCGSV</sequence>
<feature type="region of interest" description="Disordered" evidence="1">
    <location>
        <begin position="54"/>
        <end position="83"/>
    </location>
</feature>
<dbReference type="EMBL" id="SRLO01001173">
    <property type="protein sequence ID" value="TNN40613.1"/>
    <property type="molecule type" value="Genomic_DNA"/>
</dbReference>
<gene>
    <name evidence="3" type="ORF">EYF80_049203</name>
</gene>
<feature type="transmembrane region" description="Helical" evidence="2">
    <location>
        <begin position="100"/>
        <end position="119"/>
    </location>
</feature>
<evidence type="ECO:0000313" key="3">
    <source>
        <dbReference type="EMBL" id="TNN40613.1"/>
    </source>
</evidence>
<proteinExistence type="predicted"/>
<feature type="compositionally biased region" description="Basic and acidic residues" evidence="1">
    <location>
        <begin position="65"/>
        <end position="83"/>
    </location>
</feature>
<keyword evidence="2" id="KW-1133">Transmembrane helix</keyword>
<feature type="region of interest" description="Disordered" evidence="1">
    <location>
        <begin position="209"/>
        <end position="232"/>
    </location>
</feature>
<feature type="compositionally biased region" description="Acidic residues" evidence="1">
    <location>
        <begin position="217"/>
        <end position="229"/>
    </location>
</feature>
<keyword evidence="2" id="KW-0812">Transmembrane</keyword>
<organism evidence="3 4">
    <name type="scientific">Liparis tanakae</name>
    <name type="common">Tanaka's snailfish</name>
    <dbReference type="NCBI Taxonomy" id="230148"/>
    <lineage>
        <taxon>Eukaryota</taxon>
        <taxon>Metazoa</taxon>
        <taxon>Chordata</taxon>
        <taxon>Craniata</taxon>
        <taxon>Vertebrata</taxon>
        <taxon>Euteleostomi</taxon>
        <taxon>Actinopterygii</taxon>
        <taxon>Neopterygii</taxon>
        <taxon>Teleostei</taxon>
        <taxon>Neoteleostei</taxon>
        <taxon>Acanthomorphata</taxon>
        <taxon>Eupercaria</taxon>
        <taxon>Perciformes</taxon>
        <taxon>Cottioidei</taxon>
        <taxon>Cottales</taxon>
        <taxon>Liparidae</taxon>
        <taxon>Liparis</taxon>
    </lineage>
</organism>
<keyword evidence="2" id="KW-0472">Membrane</keyword>
<evidence type="ECO:0000256" key="1">
    <source>
        <dbReference type="SAM" id="MobiDB-lite"/>
    </source>
</evidence>